<dbReference type="InterPro" id="IPR043502">
    <property type="entry name" value="DNA/RNA_pol_sf"/>
</dbReference>
<dbReference type="Proteomes" id="UP000663879">
    <property type="component" value="Unassembled WGS sequence"/>
</dbReference>
<dbReference type="InterPro" id="IPR000477">
    <property type="entry name" value="RT_dom"/>
</dbReference>
<protein>
    <recommendedName>
        <fullName evidence="1">Reverse transcriptase domain-containing protein</fullName>
    </recommendedName>
</protein>
<evidence type="ECO:0000313" key="2">
    <source>
        <dbReference type="EMBL" id="CAF1048156.1"/>
    </source>
</evidence>
<dbReference type="OrthoDB" id="416119at2759"/>
<dbReference type="Pfam" id="PF00078">
    <property type="entry name" value="RVT_1"/>
    <property type="match status" value="1"/>
</dbReference>
<dbReference type="PANTHER" id="PTHR31635:SF196">
    <property type="entry name" value="REVERSE TRANSCRIPTASE DOMAIN-CONTAINING PROTEIN-RELATED"/>
    <property type="match status" value="1"/>
</dbReference>
<dbReference type="AlphaFoldDB" id="A0A814K607"/>
<reference evidence="2" key="1">
    <citation type="submission" date="2021-02" db="EMBL/GenBank/DDBJ databases">
        <authorList>
            <person name="Nowell W R."/>
        </authorList>
    </citation>
    <scope>NUCLEOTIDE SEQUENCE</scope>
    <source>
        <strain evidence="2">Ploen Becks lab</strain>
    </source>
</reference>
<organism evidence="2 3">
    <name type="scientific">Brachionus calyciflorus</name>
    <dbReference type="NCBI Taxonomy" id="104777"/>
    <lineage>
        <taxon>Eukaryota</taxon>
        <taxon>Metazoa</taxon>
        <taxon>Spiralia</taxon>
        <taxon>Gnathifera</taxon>
        <taxon>Rotifera</taxon>
        <taxon>Eurotatoria</taxon>
        <taxon>Monogononta</taxon>
        <taxon>Pseudotrocha</taxon>
        <taxon>Ploima</taxon>
        <taxon>Brachionidae</taxon>
        <taxon>Brachionus</taxon>
    </lineage>
</organism>
<dbReference type="PANTHER" id="PTHR31635">
    <property type="entry name" value="REVERSE TRANSCRIPTASE DOMAIN-CONTAINING PROTEIN-RELATED"/>
    <property type="match status" value="1"/>
</dbReference>
<accession>A0A814K607</accession>
<name>A0A814K607_9BILA</name>
<dbReference type="PROSITE" id="PS50878">
    <property type="entry name" value="RT_POL"/>
    <property type="match status" value="1"/>
</dbReference>
<gene>
    <name evidence="2" type="ORF">OXX778_LOCUS18691</name>
</gene>
<keyword evidence="3" id="KW-1185">Reference proteome</keyword>
<feature type="non-terminal residue" evidence="2">
    <location>
        <position position="157"/>
    </location>
</feature>
<feature type="domain" description="Reverse transcriptase" evidence="1">
    <location>
        <begin position="1"/>
        <end position="157"/>
    </location>
</feature>
<comment type="caution">
    <text evidence="2">The sequence shown here is derived from an EMBL/GenBank/DDBJ whole genome shotgun (WGS) entry which is preliminary data.</text>
</comment>
<dbReference type="EMBL" id="CAJNOC010005294">
    <property type="protein sequence ID" value="CAF1048156.1"/>
    <property type="molecule type" value="Genomic_DNA"/>
</dbReference>
<sequence>MESKIKLIPKNKKETKGVNDLRRISLTNLEYRIFTKILANRFRSIGHKIVQDHQTCSVFGRRMTDNIWLLNDMIEDSNKRKKDLNIILADQKKAFDSISHRYIFALLKHLNLGDFIFYNIKRIYNNSSAKIVLNMYETNSIIIKSGIKQGCALSMML</sequence>
<evidence type="ECO:0000259" key="1">
    <source>
        <dbReference type="PROSITE" id="PS50878"/>
    </source>
</evidence>
<dbReference type="SUPFAM" id="SSF56672">
    <property type="entry name" value="DNA/RNA polymerases"/>
    <property type="match status" value="1"/>
</dbReference>
<proteinExistence type="predicted"/>
<evidence type="ECO:0000313" key="3">
    <source>
        <dbReference type="Proteomes" id="UP000663879"/>
    </source>
</evidence>